<proteinExistence type="predicted"/>
<evidence type="ECO:0000313" key="3">
    <source>
        <dbReference type="EMBL" id="AUR52041.1"/>
    </source>
</evidence>
<dbReference type="KEGG" id="nba:CUN60_06925"/>
<protein>
    <submittedName>
        <fullName evidence="3">Uncharacterized protein</fullName>
    </submittedName>
</protein>
<dbReference type="RefSeq" id="WP_102951337.1">
    <property type="nucleotide sequence ID" value="NZ_CP024847.1"/>
</dbReference>
<sequence>MHQHMTTHLNNPQEVQVICIDPGFGDCKWLTKSKSGKFSTAIKRADTSVLKFDVKGGDISLNKDEYLFNGSKWYVGNAIAEMNALATRDYSFIEKFAPLIAYKAITDARLDITKPIRIKTCLSIMNYENKEAFAKAMSTINVNNQVINCEVDVIAQGFASFIDYVVTNDIDSARMYTVTNIGFNTIDFCVILGGQVIYSTASPNGANEIVKPLRQLLESKFKLYFNEQEVKQVLLERQITVSGKKVDLSEEIFEIKAQYFETFFYSLPDIREYLRKADKNIFAGGGAYFLQGANLDDNMTFVNQPFEFSDVRGVSSYEQ</sequence>
<evidence type="ECO:0000259" key="2">
    <source>
        <dbReference type="Pfam" id="PF21522"/>
    </source>
</evidence>
<organism evidence="3 4">
    <name type="scientific">Aquella oligotrophica</name>
    <dbReference type="NCBI Taxonomy" id="2067065"/>
    <lineage>
        <taxon>Bacteria</taxon>
        <taxon>Pseudomonadati</taxon>
        <taxon>Pseudomonadota</taxon>
        <taxon>Betaproteobacteria</taxon>
        <taxon>Neisseriales</taxon>
        <taxon>Neisseriaceae</taxon>
        <taxon>Aquella</taxon>
    </lineage>
</organism>
<name>A0A2I7N6H1_9NEIS</name>
<dbReference type="Proteomes" id="UP000236655">
    <property type="component" value="Chromosome"/>
</dbReference>
<dbReference type="OrthoDB" id="9769473at2"/>
<accession>A0A2I7N6H1</accession>
<dbReference type="InterPro" id="IPR043129">
    <property type="entry name" value="ATPase_NBD"/>
</dbReference>
<evidence type="ECO:0000259" key="1">
    <source>
        <dbReference type="Pfam" id="PF17989"/>
    </source>
</evidence>
<gene>
    <name evidence="3" type="ORF">CUN60_06925</name>
</gene>
<keyword evidence="4" id="KW-1185">Reference proteome</keyword>
<dbReference type="Pfam" id="PF21522">
    <property type="entry name" value="MreB-like_C"/>
    <property type="match status" value="1"/>
</dbReference>
<feature type="domain" description="Actin-like protein N-terminal" evidence="1">
    <location>
        <begin position="20"/>
        <end position="157"/>
    </location>
</feature>
<dbReference type="Pfam" id="PF17989">
    <property type="entry name" value="ALP_N"/>
    <property type="match status" value="1"/>
</dbReference>
<feature type="domain" description="Actin homologue MreB-like C-terminal" evidence="2">
    <location>
        <begin position="179"/>
        <end position="291"/>
    </location>
</feature>
<evidence type="ECO:0000313" key="4">
    <source>
        <dbReference type="Proteomes" id="UP000236655"/>
    </source>
</evidence>
<dbReference type="CDD" id="cd10227">
    <property type="entry name" value="ASKHA_NBD_ParM-like"/>
    <property type="match status" value="1"/>
</dbReference>
<dbReference type="EMBL" id="CP024847">
    <property type="protein sequence ID" value="AUR52041.1"/>
    <property type="molecule type" value="Genomic_DNA"/>
</dbReference>
<dbReference type="Gene3D" id="3.30.420.40">
    <property type="match status" value="2"/>
</dbReference>
<dbReference type="InterPro" id="IPR040607">
    <property type="entry name" value="ALP_N"/>
</dbReference>
<dbReference type="InterPro" id="IPR049067">
    <property type="entry name" value="MreB-like_C"/>
</dbReference>
<reference evidence="4" key="1">
    <citation type="submission" date="2017-11" db="EMBL/GenBank/DDBJ databases">
        <authorList>
            <person name="Chan K.G."/>
            <person name="Lee L.S."/>
        </authorList>
    </citation>
    <scope>NUCLEOTIDE SEQUENCE [LARGE SCALE GENOMIC DNA]</scope>
    <source>
        <strain evidence="4">DSM 100970</strain>
    </source>
</reference>
<dbReference type="AlphaFoldDB" id="A0A2I7N6H1"/>
<dbReference type="SUPFAM" id="SSF53067">
    <property type="entry name" value="Actin-like ATPase domain"/>
    <property type="match status" value="2"/>
</dbReference>